<dbReference type="VEuPathDB" id="TrichDB:TVAG_079240"/>
<dbReference type="Gene3D" id="1.20.920.10">
    <property type="entry name" value="Bromodomain-like"/>
    <property type="match status" value="1"/>
</dbReference>
<keyword evidence="5" id="KW-1185">Reference proteome</keyword>
<name>A2EF56_TRIV3</name>
<dbReference type="Pfam" id="PF00439">
    <property type="entry name" value="Bromodomain"/>
    <property type="match status" value="1"/>
</dbReference>
<sequence>MLKRDEQDFANKVMQEIDNKKISIMFQKPVDPDRDNCPDYDEVIKNPMCLDVVKQKLAANKYNTFSAWISDVNLIWNNAQTYNSKYSALYLMAKDIQLWFWKRLESAPKNDSGKWLSKVQKVLTQIQNDIEQ</sequence>
<dbReference type="PROSITE" id="PS50014">
    <property type="entry name" value="BROMODOMAIN_2"/>
    <property type="match status" value="1"/>
</dbReference>
<keyword evidence="1 2" id="KW-0103">Bromodomain</keyword>
<dbReference type="SMART" id="SM00297">
    <property type="entry name" value="BROMO"/>
    <property type="match status" value="1"/>
</dbReference>
<dbReference type="PANTHER" id="PTHR22880">
    <property type="entry name" value="FALZ-RELATED BROMODOMAIN-CONTAINING PROTEINS"/>
    <property type="match status" value="1"/>
</dbReference>
<dbReference type="eggNOG" id="KOG1474">
    <property type="taxonomic scope" value="Eukaryota"/>
</dbReference>
<dbReference type="EMBL" id="DS113373">
    <property type="protein sequence ID" value="EAY08666.1"/>
    <property type="molecule type" value="Genomic_DNA"/>
</dbReference>
<reference evidence="4" key="2">
    <citation type="journal article" date="2007" name="Science">
        <title>Draft genome sequence of the sexually transmitted pathogen Trichomonas vaginalis.</title>
        <authorList>
            <person name="Carlton J.M."/>
            <person name="Hirt R.P."/>
            <person name="Silva J.C."/>
            <person name="Delcher A.L."/>
            <person name="Schatz M."/>
            <person name="Zhao Q."/>
            <person name="Wortman J.R."/>
            <person name="Bidwell S.L."/>
            <person name="Alsmark U.C.M."/>
            <person name="Besteiro S."/>
            <person name="Sicheritz-Ponten T."/>
            <person name="Noel C.J."/>
            <person name="Dacks J.B."/>
            <person name="Foster P.G."/>
            <person name="Simillion C."/>
            <person name="Van de Peer Y."/>
            <person name="Miranda-Saavedra D."/>
            <person name="Barton G.J."/>
            <person name="Westrop G.D."/>
            <person name="Mueller S."/>
            <person name="Dessi D."/>
            <person name="Fiori P.L."/>
            <person name="Ren Q."/>
            <person name="Paulsen I."/>
            <person name="Zhang H."/>
            <person name="Bastida-Corcuera F.D."/>
            <person name="Simoes-Barbosa A."/>
            <person name="Brown M.T."/>
            <person name="Hayes R.D."/>
            <person name="Mukherjee M."/>
            <person name="Okumura C.Y."/>
            <person name="Schneider R."/>
            <person name="Smith A.J."/>
            <person name="Vanacova S."/>
            <person name="Villalvazo M."/>
            <person name="Haas B.J."/>
            <person name="Pertea M."/>
            <person name="Feldblyum T.V."/>
            <person name="Utterback T.R."/>
            <person name="Shu C.L."/>
            <person name="Osoegawa K."/>
            <person name="de Jong P.J."/>
            <person name="Hrdy I."/>
            <person name="Horvathova L."/>
            <person name="Zubacova Z."/>
            <person name="Dolezal P."/>
            <person name="Malik S.B."/>
            <person name="Logsdon J.M. Jr."/>
            <person name="Henze K."/>
            <person name="Gupta A."/>
            <person name="Wang C.C."/>
            <person name="Dunne R.L."/>
            <person name="Upcroft J.A."/>
            <person name="Upcroft P."/>
            <person name="White O."/>
            <person name="Salzberg S.L."/>
            <person name="Tang P."/>
            <person name="Chiu C.-H."/>
            <person name="Lee Y.-S."/>
            <person name="Embley T.M."/>
            <person name="Coombs G.H."/>
            <person name="Mottram J.C."/>
            <person name="Tachezy J."/>
            <person name="Fraser-Liggett C.M."/>
            <person name="Johnson P.J."/>
        </authorList>
    </citation>
    <scope>NUCLEOTIDE SEQUENCE [LARGE SCALE GENOMIC DNA]</scope>
    <source>
        <strain evidence="4">G3</strain>
    </source>
</reference>
<protein>
    <submittedName>
        <fullName evidence="4">Bromodomain containing protein</fullName>
    </submittedName>
</protein>
<dbReference type="PANTHER" id="PTHR22880:SF225">
    <property type="entry name" value="BROMODOMAIN-CONTAINING PROTEIN BET-1-RELATED"/>
    <property type="match status" value="1"/>
</dbReference>
<dbReference type="KEGG" id="tva:4766567"/>
<dbReference type="InterPro" id="IPR001487">
    <property type="entry name" value="Bromodomain"/>
</dbReference>
<evidence type="ECO:0000313" key="4">
    <source>
        <dbReference type="EMBL" id="EAY08666.1"/>
    </source>
</evidence>
<dbReference type="AlphaFoldDB" id="A2EF56"/>
<evidence type="ECO:0000313" key="5">
    <source>
        <dbReference type="Proteomes" id="UP000001542"/>
    </source>
</evidence>
<dbReference type="CDD" id="cd04369">
    <property type="entry name" value="Bromodomain"/>
    <property type="match status" value="1"/>
</dbReference>
<evidence type="ECO:0000259" key="3">
    <source>
        <dbReference type="PROSITE" id="PS50014"/>
    </source>
</evidence>
<dbReference type="InParanoid" id="A2EF56"/>
<organism evidence="4 5">
    <name type="scientific">Trichomonas vaginalis (strain ATCC PRA-98 / G3)</name>
    <dbReference type="NCBI Taxonomy" id="412133"/>
    <lineage>
        <taxon>Eukaryota</taxon>
        <taxon>Metamonada</taxon>
        <taxon>Parabasalia</taxon>
        <taxon>Trichomonadida</taxon>
        <taxon>Trichomonadidae</taxon>
        <taxon>Trichomonas</taxon>
    </lineage>
</organism>
<feature type="domain" description="Bromo" evidence="3">
    <location>
        <begin position="18"/>
        <end position="90"/>
    </location>
</feature>
<gene>
    <name evidence="4" type="ORF">TVAG_079240</name>
</gene>
<dbReference type="Proteomes" id="UP000001542">
    <property type="component" value="Unassembled WGS sequence"/>
</dbReference>
<evidence type="ECO:0000256" key="2">
    <source>
        <dbReference type="PROSITE-ProRule" id="PRU00035"/>
    </source>
</evidence>
<dbReference type="SUPFAM" id="SSF47370">
    <property type="entry name" value="Bromodomain"/>
    <property type="match status" value="1"/>
</dbReference>
<dbReference type="OrthoDB" id="6017at2759"/>
<dbReference type="OMA" id="SAWISDV"/>
<evidence type="ECO:0000256" key="1">
    <source>
        <dbReference type="ARBA" id="ARBA00023117"/>
    </source>
</evidence>
<reference evidence="4" key="1">
    <citation type="submission" date="2006-10" db="EMBL/GenBank/DDBJ databases">
        <authorList>
            <person name="Amadeo P."/>
            <person name="Zhao Q."/>
            <person name="Wortman J."/>
            <person name="Fraser-Liggett C."/>
            <person name="Carlton J."/>
        </authorList>
    </citation>
    <scope>NUCLEOTIDE SEQUENCE</scope>
    <source>
        <strain evidence="4">G3</strain>
    </source>
</reference>
<dbReference type="VEuPathDB" id="TrichDB:TVAGG3_1029960"/>
<dbReference type="SMR" id="A2EF56"/>
<dbReference type="InterPro" id="IPR050935">
    <property type="entry name" value="Bromo_chromatin_reader"/>
</dbReference>
<dbReference type="PRINTS" id="PR00503">
    <property type="entry name" value="BROMODOMAIN"/>
</dbReference>
<proteinExistence type="predicted"/>
<accession>A2EF56</accession>
<dbReference type="InterPro" id="IPR036427">
    <property type="entry name" value="Bromodomain-like_sf"/>
</dbReference>
<dbReference type="RefSeq" id="XP_001320889.1">
    <property type="nucleotide sequence ID" value="XM_001320854.1"/>
</dbReference>